<dbReference type="Proteomes" id="UP001652642">
    <property type="component" value="Chromosome 3"/>
</dbReference>
<keyword evidence="5 6" id="KW-0408">Iron</keyword>
<dbReference type="PANTHER" id="PTHR24300:SF134">
    <property type="entry name" value="CYTOCHROME P450, FAMILY 2, SUBFAMILY AB, POLYPEPTIDE 2-RELATED"/>
    <property type="match status" value="1"/>
</dbReference>
<evidence type="ECO:0000313" key="8">
    <source>
        <dbReference type="RefSeq" id="XP_072849380.1"/>
    </source>
</evidence>
<sequence length="310" mass="35433">MGSLTCGEGEWETVAGTTVEDSITELDFVSSLYEISPLLMKCLPGPHKKALFRIQQSKSMLMKVVEKYKQCQLQHEPEDFIEYYLLQMEKSKGNAGSTYDEENLVQCIFDLITAGVETSTNSLQWGLLFMAHHPDIQENVYKELEDILGSSPSICYQDCKKLPYTQAVIHEILRIRYILPLGVPRRSTKEVNICGYNIPKGTFFMANMPALFLDPKRWKTPKEFNPSHFLDEDGNFVLREDFVPFGAGARVCLGEQLGKMELFLFLTYLLRAFHFQPTRGVEELNKEPVLGFTLHPEPYQIRAIPRISSS</sequence>
<dbReference type="InterPro" id="IPR017972">
    <property type="entry name" value="Cyt_P450_CS"/>
</dbReference>
<evidence type="ECO:0000256" key="2">
    <source>
        <dbReference type="ARBA" id="ARBA00010617"/>
    </source>
</evidence>
<name>A0ABM5FVE6_9SAUR</name>
<evidence type="ECO:0000256" key="3">
    <source>
        <dbReference type="ARBA" id="ARBA00022617"/>
    </source>
</evidence>
<dbReference type="InterPro" id="IPR036396">
    <property type="entry name" value="Cyt_P450_sf"/>
</dbReference>
<dbReference type="RefSeq" id="XP_072849380.1">
    <property type="nucleotide sequence ID" value="XM_072993279.1"/>
</dbReference>
<evidence type="ECO:0000256" key="4">
    <source>
        <dbReference type="ARBA" id="ARBA00022723"/>
    </source>
</evidence>
<dbReference type="PROSITE" id="PS00086">
    <property type="entry name" value="CYTOCHROME_P450"/>
    <property type="match status" value="1"/>
</dbReference>
<keyword evidence="6" id="KW-0560">Oxidoreductase</keyword>
<evidence type="ECO:0000256" key="1">
    <source>
        <dbReference type="ARBA" id="ARBA00001971"/>
    </source>
</evidence>
<dbReference type="PRINTS" id="PR00385">
    <property type="entry name" value="P450"/>
</dbReference>
<dbReference type="GeneID" id="110088882"/>
<comment type="cofactor">
    <cofactor evidence="1">
        <name>heme</name>
        <dbReference type="ChEBI" id="CHEBI:30413"/>
    </cofactor>
</comment>
<evidence type="ECO:0000313" key="7">
    <source>
        <dbReference type="Proteomes" id="UP001652642"/>
    </source>
</evidence>
<dbReference type="PANTHER" id="PTHR24300">
    <property type="entry name" value="CYTOCHROME P450 508A4-RELATED"/>
    <property type="match status" value="1"/>
</dbReference>
<accession>A0ABM5FVE6</accession>
<gene>
    <name evidence="8" type="primary">LOC110088882</name>
</gene>
<dbReference type="Pfam" id="PF00067">
    <property type="entry name" value="p450"/>
    <property type="match status" value="1"/>
</dbReference>
<dbReference type="InterPro" id="IPR050182">
    <property type="entry name" value="Cytochrome_P450_fam2"/>
</dbReference>
<evidence type="ECO:0000256" key="6">
    <source>
        <dbReference type="RuleBase" id="RU000461"/>
    </source>
</evidence>
<dbReference type="PRINTS" id="PR00463">
    <property type="entry name" value="EP450I"/>
</dbReference>
<dbReference type="Gene3D" id="1.10.630.10">
    <property type="entry name" value="Cytochrome P450"/>
    <property type="match status" value="1"/>
</dbReference>
<protein>
    <submittedName>
        <fullName evidence="8">Cytochrome P450 2J1-like</fullName>
    </submittedName>
</protein>
<keyword evidence="6" id="KW-0503">Monooxygenase</keyword>
<organism evidence="7 8">
    <name type="scientific">Pogona vitticeps</name>
    <name type="common">central bearded dragon</name>
    <dbReference type="NCBI Taxonomy" id="103695"/>
    <lineage>
        <taxon>Eukaryota</taxon>
        <taxon>Metazoa</taxon>
        <taxon>Chordata</taxon>
        <taxon>Craniata</taxon>
        <taxon>Vertebrata</taxon>
        <taxon>Euteleostomi</taxon>
        <taxon>Lepidosauria</taxon>
        <taxon>Squamata</taxon>
        <taxon>Bifurcata</taxon>
        <taxon>Unidentata</taxon>
        <taxon>Episquamata</taxon>
        <taxon>Toxicofera</taxon>
        <taxon>Iguania</taxon>
        <taxon>Acrodonta</taxon>
        <taxon>Agamidae</taxon>
        <taxon>Amphibolurinae</taxon>
        <taxon>Pogona</taxon>
    </lineage>
</organism>
<proteinExistence type="inferred from homology"/>
<evidence type="ECO:0000256" key="5">
    <source>
        <dbReference type="ARBA" id="ARBA00023004"/>
    </source>
</evidence>
<dbReference type="SUPFAM" id="SSF48264">
    <property type="entry name" value="Cytochrome P450"/>
    <property type="match status" value="1"/>
</dbReference>
<reference evidence="8" key="1">
    <citation type="submission" date="2025-08" db="UniProtKB">
        <authorList>
            <consortium name="RefSeq"/>
        </authorList>
    </citation>
    <scope>IDENTIFICATION</scope>
</reference>
<dbReference type="InterPro" id="IPR001128">
    <property type="entry name" value="Cyt_P450"/>
</dbReference>
<dbReference type="InterPro" id="IPR002401">
    <property type="entry name" value="Cyt_P450_E_grp-I"/>
</dbReference>
<comment type="similarity">
    <text evidence="2 6">Belongs to the cytochrome P450 family.</text>
</comment>
<keyword evidence="3 6" id="KW-0349">Heme</keyword>
<keyword evidence="7" id="KW-1185">Reference proteome</keyword>
<keyword evidence="4 6" id="KW-0479">Metal-binding</keyword>